<gene>
    <name evidence="2" type="ORF">NEZAVI_LOCUS517</name>
</gene>
<organism evidence="2 3">
    <name type="scientific">Nezara viridula</name>
    <name type="common">Southern green stink bug</name>
    <name type="synonym">Cimex viridulus</name>
    <dbReference type="NCBI Taxonomy" id="85310"/>
    <lineage>
        <taxon>Eukaryota</taxon>
        <taxon>Metazoa</taxon>
        <taxon>Ecdysozoa</taxon>
        <taxon>Arthropoda</taxon>
        <taxon>Hexapoda</taxon>
        <taxon>Insecta</taxon>
        <taxon>Pterygota</taxon>
        <taxon>Neoptera</taxon>
        <taxon>Paraneoptera</taxon>
        <taxon>Hemiptera</taxon>
        <taxon>Heteroptera</taxon>
        <taxon>Panheteroptera</taxon>
        <taxon>Pentatomomorpha</taxon>
        <taxon>Pentatomoidea</taxon>
        <taxon>Pentatomidae</taxon>
        <taxon>Pentatominae</taxon>
        <taxon>Nezara</taxon>
    </lineage>
</organism>
<dbReference type="GO" id="GO:0005737">
    <property type="term" value="C:cytoplasm"/>
    <property type="evidence" value="ECO:0007669"/>
    <property type="project" value="TreeGrafter"/>
</dbReference>
<feature type="domain" description="FDX-ACB" evidence="1">
    <location>
        <begin position="437"/>
        <end position="530"/>
    </location>
</feature>
<sequence length="530" mass="60773">MNFFTNFGVHDKILLLGEGNFSFSCCLVKLLKEKCGITEFSNIYTTCFQNELSSLAVNNVNFLKSEGAEVFLGIDATRLEDEANLKFIKFNKIIFNFPHVGGKMKIHLNRSLLCNFFVSCSNILAVDGEVLVALCAGQGGTQFEGINRRWDDTWQIVEQAAHGAFILSFVDYFPHVMFKDYHPIGYRGREQKFSITSSVMHVFKKVILPLSYVDSDYINKVSNYHALESDSNLAVSYAYKLAINKNPLENHKSAQYFLSNKLHEFVSSHLLNILNISNLPYHTEYNSMKAPCMYRETLHSLRSTLIDVIPTFNGCFIVEGLVFEKFGSDFSDLGVHCQAVIVGSNQYSLIKDFIEFIEKVFSFDGSLSLKQCDNEWFILIQSSMMPCRKVICSDIALNSIIIDIDYLCSFLLKVSLKELWDEKTVFEDTSFRLFLPSLYPLEFSFDISFASKNNLDEDVFFNVLHHAPDNLIESVEFLSVYQHPNILDKSYCYRLKYKSINKPLCRKLAIHIHRYVVGKLLESILHVKLH</sequence>
<dbReference type="GO" id="GO:0070475">
    <property type="term" value="P:rRNA base methylation"/>
    <property type="evidence" value="ECO:0007669"/>
    <property type="project" value="InterPro"/>
</dbReference>
<name>A0A9P0DYA8_NEZVI</name>
<dbReference type="PANTHER" id="PTHR11538">
    <property type="entry name" value="PHENYLALANYL-TRNA SYNTHETASE"/>
    <property type="match status" value="1"/>
</dbReference>
<proteinExistence type="predicted"/>
<dbReference type="Proteomes" id="UP001152798">
    <property type="component" value="Chromosome 1"/>
</dbReference>
<dbReference type="SMART" id="SM00896">
    <property type="entry name" value="FDX-ACB"/>
    <property type="match status" value="1"/>
</dbReference>
<dbReference type="OrthoDB" id="347018at2759"/>
<accession>A0A9P0DYA8</accession>
<evidence type="ECO:0000259" key="1">
    <source>
        <dbReference type="SMART" id="SM00896"/>
    </source>
</evidence>
<dbReference type="Gene3D" id="3.30.70.380">
    <property type="entry name" value="Ferrodoxin-fold anticodon-binding domain"/>
    <property type="match status" value="1"/>
</dbReference>
<dbReference type="EMBL" id="OV725077">
    <property type="protein sequence ID" value="CAH1389047.1"/>
    <property type="molecule type" value="Genomic_DNA"/>
</dbReference>
<dbReference type="SUPFAM" id="SSF54991">
    <property type="entry name" value="Anticodon-binding domain of PheRS"/>
    <property type="match status" value="1"/>
</dbReference>
<protein>
    <recommendedName>
        <fullName evidence="1">FDX-ACB domain-containing protein</fullName>
    </recommendedName>
</protein>
<keyword evidence="3" id="KW-1185">Reference proteome</keyword>
<dbReference type="InterPro" id="IPR005121">
    <property type="entry name" value="Fdx_antiC-bd"/>
</dbReference>
<dbReference type="InterPro" id="IPR019446">
    <property type="entry name" value="BMT5-like"/>
</dbReference>
<reference evidence="2" key="1">
    <citation type="submission" date="2022-01" db="EMBL/GenBank/DDBJ databases">
        <authorList>
            <person name="King R."/>
        </authorList>
    </citation>
    <scope>NUCLEOTIDE SEQUENCE</scope>
</reference>
<dbReference type="AlphaFoldDB" id="A0A9P0DYA8"/>
<evidence type="ECO:0000313" key="3">
    <source>
        <dbReference type="Proteomes" id="UP001152798"/>
    </source>
</evidence>
<dbReference type="Pfam" id="PF10354">
    <property type="entry name" value="BMT5-like"/>
    <property type="match status" value="1"/>
</dbReference>
<dbReference type="GO" id="GO:0070042">
    <property type="term" value="F:rRNA (uridine-N3-)-methyltransferase activity"/>
    <property type="evidence" value="ECO:0007669"/>
    <property type="project" value="InterPro"/>
</dbReference>
<evidence type="ECO:0000313" key="2">
    <source>
        <dbReference type="EMBL" id="CAH1389047.1"/>
    </source>
</evidence>
<dbReference type="PANTHER" id="PTHR11538:SF26">
    <property type="entry name" value="FERREDOXIN-FOLD ANTICODON-BINDING DOMAIN-CONTAINING PROTEIN 1"/>
    <property type="match status" value="1"/>
</dbReference>
<dbReference type="InterPro" id="IPR036690">
    <property type="entry name" value="Fdx_antiC-bd_sf"/>
</dbReference>